<name>A0A2P2ME46_RHIMU</name>
<reference evidence="2" key="1">
    <citation type="submission" date="2018-02" db="EMBL/GenBank/DDBJ databases">
        <title>Rhizophora mucronata_Transcriptome.</title>
        <authorList>
            <person name="Meera S.P."/>
            <person name="Sreeshan A."/>
            <person name="Augustine A."/>
        </authorList>
    </citation>
    <scope>NUCLEOTIDE SEQUENCE</scope>
    <source>
        <tissue evidence="2">Leaf</tissue>
    </source>
</reference>
<organism evidence="2">
    <name type="scientific">Rhizophora mucronata</name>
    <name type="common">Asiatic mangrove</name>
    <dbReference type="NCBI Taxonomy" id="61149"/>
    <lineage>
        <taxon>Eukaryota</taxon>
        <taxon>Viridiplantae</taxon>
        <taxon>Streptophyta</taxon>
        <taxon>Embryophyta</taxon>
        <taxon>Tracheophyta</taxon>
        <taxon>Spermatophyta</taxon>
        <taxon>Magnoliopsida</taxon>
        <taxon>eudicotyledons</taxon>
        <taxon>Gunneridae</taxon>
        <taxon>Pentapetalae</taxon>
        <taxon>rosids</taxon>
        <taxon>fabids</taxon>
        <taxon>Malpighiales</taxon>
        <taxon>Rhizophoraceae</taxon>
        <taxon>Rhizophora</taxon>
    </lineage>
</organism>
<keyword evidence="1" id="KW-0472">Membrane</keyword>
<protein>
    <submittedName>
        <fullName evidence="2">Protein KIAA0664-like protein</fullName>
    </submittedName>
</protein>
<proteinExistence type="predicted"/>
<dbReference type="AlphaFoldDB" id="A0A2P2ME46"/>
<keyword evidence="1" id="KW-0812">Transmembrane</keyword>
<evidence type="ECO:0000256" key="1">
    <source>
        <dbReference type="SAM" id="Phobius"/>
    </source>
</evidence>
<sequence length="56" mass="6536">MLYSSLYVTDSPSFQLFSFFIVILWLHLDLLYLCGQCSLHFSGLPFTSMDNLLSFY</sequence>
<dbReference type="EMBL" id="GGEC01047983">
    <property type="protein sequence ID" value="MBX28467.1"/>
    <property type="molecule type" value="Transcribed_RNA"/>
</dbReference>
<evidence type="ECO:0000313" key="2">
    <source>
        <dbReference type="EMBL" id="MBX28467.1"/>
    </source>
</evidence>
<feature type="transmembrane region" description="Helical" evidence="1">
    <location>
        <begin position="12"/>
        <end position="34"/>
    </location>
</feature>
<keyword evidence="1" id="KW-1133">Transmembrane helix</keyword>
<accession>A0A2P2ME46</accession>